<dbReference type="OrthoDB" id="10255128at2759"/>
<evidence type="ECO:0000313" key="5">
    <source>
        <dbReference type="EMBL" id="KAG5459912.1"/>
    </source>
</evidence>
<keyword evidence="6" id="KW-1185">Reference proteome</keyword>
<feature type="compositionally biased region" description="Pro residues" evidence="3">
    <location>
        <begin position="12"/>
        <end position="28"/>
    </location>
</feature>
<organism evidence="5 6">
    <name type="scientific">Olpidium bornovanus</name>
    <dbReference type="NCBI Taxonomy" id="278681"/>
    <lineage>
        <taxon>Eukaryota</taxon>
        <taxon>Fungi</taxon>
        <taxon>Fungi incertae sedis</taxon>
        <taxon>Olpidiomycota</taxon>
        <taxon>Olpidiomycotina</taxon>
        <taxon>Olpidiomycetes</taxon>
        <taxon>Olpidiales</taxon>
        <taxon>Olpidiaceae</taxon>
        <taxon>Olpidium</taxon>
    </lineage>
</organism>
<proteinExistence type="predicted"/>
<name>A0A8H7ZV85_9FUNG</name>
<dbReference type="SMART" id="SM00326">
    <property type="entry name" value="SH3"/>
    <property type="match status" value="1"/>
</dbReference>
<dbReference type="EMBL" id="JAEFCI010006082">
    <property type="protein sequence ID" value="KAG5459912.1"/>
    <property type="molecule type" value="Genomic_DNA"/>
</dbReference>
<evidence type="ECO:0000256" key="2">
    <source>
        <dbReference type="PROSITE-ProRule" id="PRU00192"/>
    </source>
</evidence>
<evidence type="ECO:0000256" key="1">
    <source>
        <dbReference type="ARBA" id="ARBA00022443"/>
    </source>
</evidence>
<keyword evidence="1 2" id="KW-0728">SH3 domain</keyword>
<evidence type="ECO:0000256" key="3">
    <source>
        <dbReference type="SAM" id="MobiDB-lite"/>
    </source>
</evidence>
<accession>A0A8H7ZV85</accession>
<dbReference type="Pfam" id="PF14604">
    <property type="entry name" value="SH3_9"/>
    <property type="match status" value="1"/>
</dbReference>
<feature type="region of interest" description="Disordered" evidence="3">
    <location>
        <begin position="1"/>
        <end position="67"/>
    </location>
</feature>
<protein>
    <recommendedName>
        <fullName evidence="4">SH3 domain-containing protein</fullName>
    </recommendedName>
</protein>
<gene>
    <name evidence="5" type="ORF">BJ554DRAFT_8109</name>
</gene>
<feature type="compositionally biased region" description="Low complexity" evidence="3">
    <location>
        <begin position="56"/>
        <end position="67"/>
    </location>
</feature>
<dbReference type="PROSITE" id="PS50002">
    <property type="entry name" value="SH3"/>
    <property type="match status" value="1"/>
</dbReference>
<sequence length="322" mass="34631">APPVSTVEGPPLAQPVPIPLPIPLPINEPVPELGFAEEPAQRHSSKEDGTYAGGLPSSPAADDAATAPAQFQGDPATALYRFEWSTEGDLPLEVGETVYVTNWDCGEGWAEATNERGLSGLFPATYLYYGCLTSSLPRHRHLSRGMGLGAVTVIALIYSLDGNPRPPTPRRVDVVAAAVVVVDVWVSGLVGEIDAGLELVDEIRTVSRSFAPHAARRFPRPYLTVPVRETAKVESSRCCGRKGVRVRVVMRRRTGVCSSRHPPGAYQVLVEPQSFDGIVAAEYALALCDLKNLAGGVDGGERALLAYVLQEFLRRRLVASRE</sequence>
<dbReference type="AlphaFoldDB" id="A0A8H7ZV85"/>
<dbReference type="SUPFAM" id="SSF50044">
    <property type="entry name" value="SH3-domain"/>
    <property type="match status" value="1"/>
</dbReference>
<dbReference type="InterPro" id="IPR001452">
    <property type="entry name" value="SH3_domain"/>
</dbReference>
<dbReference type="CDD" id="cd00174">
    <property type="entry name" value="SH3"/>
    <property type="match status" value="1"/>
</dbReference>
<evidence type="ECO:0000313" key="6">
    <source>
        <dbReference type="Proteomes" id="UP000673691"/>
    </source>
</evidence>
<dbReference type="Proteomes" id="UP000673691">
    <property type="component" value="Unassembled WGS sequence"/>
</dbReference>
<evidence type="ECO:0000259" key="4">
    <source>
        <dbReference type="PROSITE" id="PS50002"/>
    </source>
</evidence>
<feature type="non-terminal residue" evidence="5">
    <location>
        <position position="1"/>
    </location>
</feature>
<reference evidence="5 6" key="1">
    <citation type="journal article" name="Sci. Rep.">
        <title>Genome-scale phylogenetic analyses confirm Olpidium as the closest living zoosporic fungus to the non-flagellated, terrestrial fungi.</title>
        <authorList>
            <person name="Chang Y."/>
            <person name="Rochon D."/>
            <person name="Sekimoto S."/>
            <person name="Wang Y."/>
            <person name="Chovatia M."/>
            <person name="Sandor L."/>
            <person name="Salamov A."/>
            <person name="Grigoriev I.V."/>
            <person name="Stajich J.E."/>
            <person name="Spatafora J.W."/>
        </authorList>
    </citation>
    <scope>NUCLEOTIDE SEQUENCE [LARGE SCALE GENOMIC DNA]</scope>
    <source>
        <strain evidence="5">S191</strain>
    </source>
</reference>
<comment type="caution">
    <text evidence="5">The sequence shown here is derived from an EMBL/GenBank/DDBJ whole genome shotgun (WGS) entry which is preliminary data.</text>
</comment>
<feature type="domain" description="SH3" evidence="4">
    <location>
        <begin position="71"/>
        <end position="132"/>
    </location>
</feature>
<dbReference type="InterPro" id="IPR036028">
    <property type="entry name" value="SH3-like_dom_sf"/>
</dbReference>
<dbReference type="Gene3D" id="2.30.30.40">
    <property type="entry name" value="SH3 Domains"/>
    <property type="match status" value="1"/>
</dbReference>
<feature type="compositionally biased region" description="Basic and acidic residues" evidence="3">
    <location>
        <begin position="39"/>
        <end position="49"/>
    </location>
</feature>